<reference evidence="1 2" key="1">
    <citation type="journal article" date="2021" name="Front. Genet.">
        <title>Chromosome-Level Genome Assembly Reveals Significant Gene Expansion in the Toll and IMD Signaling Pathways of Dendrolimus kikuchii.</title>
        <authorList>
            <person name="Zhou J."/>
            <person name="Wu P."/>
            <person name="Xiong Z."/>
            <person name="Liu N."/>
            <person name="Zhao N."/>
            <person name="Ji M."/>
            <person name="Qiu Y."/>
            <person name="Yang B."/>
        </authorList>
    </citation>
    <scope>NUCLEOTIDE SEQUENCE [LARGE SCALE GENOMIC DNA]</scope>
    <source>
        <strain evidence="1">Ann1</strain>
    </source>
</reference>
<evidence type="ECO:0000313" key="2">
    <source>
        <dbReference type="Proteomes" id="UP000824533"/>
    </source>
</evidence>
<accession>A0ACC1CN38</accession>
<keyword evidence="2" id="KW-1185">Reference proteome</keyword>
<comment type="caution">
    <text evidence="1">The sequence shown here is derived from an EMBL/GenBank/DDBJ whole genome shotgun (WGS) entry which is preliminary data.</text>
</comment>
<proteinExistence type="predicted"/>
<name>A0ACC1CN38_9NEOP</name>
<organism evidence="1 2">
    <name type="scientific">Dendrolimus kikuchii</name>
    <dbReference type="NCBI Taxonomy" id="765133"/>
    <lineage>
        <taxon>Eukaryota</taxon>
        <taxon>Metazoa</taxon>
        <taxon>Ecdysozoa</taxon>
        <taxon>Arthropoda</taxon>
        <taxon>Hexapoda</taxon>
        <taxon>Insecta</taxon>
        <taxon>Pterygota</taxon>
        <taxon>Neoptera</taxon>
        <taxon>Endopterygota</taxon>
        <taxon>Lepidoptera</taxon>
        <taxon>Glossata</taxon>
        <taxon>Ditrysia</taxon>
        <taxon>Bombycoidea</taxon>
        <taxon>Lasiocampidae</taxon>
        <taxon>Dendrolimus</taxon>
    </lineage>
</organism>
<dbReference type="EMBL" id="CM034406">
    <property type="protein sequence ID" value="KAJ0172948.1"/>
    <property type="molecule type" value="Genomic_DNA"/>
</dbReference>
<dbReference type="Proteomes" id="UP000824533">
    <property type="component" value="Linkage Group LG20"/>
</dbReference>
<protein>
    <submittedName>
        <fullName evidence="1">Uncharacterized protein</fullName>
    </submittedName>
</protein>
<evidence type="ECO:0000313" key="1">
    <source>
        <dbReference type="EMBL" id="KAJ0172948.1"/>
    </source>
</evidence>
<sequence>MKASKAKSCDRKIQKINYKAIATELHEADWSKCLNAHDVNVAVDEFYNILFPVIARHTTTKCISRSQFVLKPWITPGLVRCMKHRDKLHLDHKKDPNDIVRKSTYHRYKNFCNNLLRKLKRDYEKNQLENNKQNPKKLWKSIQAVIGNHSKHSPATELLNNNSISSELINNCNEYFSTIGSQLADKLLKKLNKTEKQLARNLNNKLFTSPVQSFFMTPTDEVEVGKLIDNLKIDSAPGLDGIRTAVIRETKREILSPLCHIFNVSLATGIFPSYWKQANLIPIYKNGLKNTPENYRPISLLPIFSKILEKIVNSRLSKYMETFNIISNIQFGFRQNKSTEDAVELLSRRVVENLDMGRKTIGVFLDLAKAFDTVSVPTLWETAKHKTEVGMMAIKEWLDNNLLTLNLNKTKYLCFHKTKASEPKIDLHIKIHSLCNFITCNCESISQTTSIRYLGVEVDDNFTFQNHIKNLSKRVRKLIYIMRSLRACANNRILRLVYTSLCESIITYCITSWGGAGITLMIDLERAQRSVLKVMMKKPFRYCTSKLYTEAEVLSVRQLYIQKVTLKIHRLSQDIKPNSENKRRGINIPIPQVKTSFAQRFPAFRYPFIYNSIAKLSKGKIIRLTIKQAKTLTFKLLHSLSYFQTEELLRIVS</sequence>
<gene>
    <name evidence="1" type="ORF">K1T71_011124</name>
</gene>